<organism evidence="2">
    <name type="scientific">Trypanosoma cruzi</name>
    <dbReference type="NCBI Taxonomy" id="5693"/>
    <lineage>
        <taxon>Eukaryota</taxon>
        <taxon>Discoba</taxon>
        <taxon>Euglenozoa</taxon>
        <taxon>Kinetoplastea</taxon>
        <taxon>Metakinetoplastina</taxon>
        <taxon>Trypanosomatida</taxon>
        <taxon>Trypanosomatidae</taxon>
        <taxon>Trypanosoma</taxon>
        <taxon>Schizotrypanum</taxon>
    </lineage>
</organism>
<protein>
    <submittedName>
        <fullName evidence="2">TcC31.6</fullName>
    </submittedName>
</protein>
<dbReference type="VEuPathDB" id="TriTrypDB:TcCLB.510889.290"/>
<proteinExistence type="predicted"/>
<sequence>MMGDVNNVEAKEKKMGYEAKKVPVSPVKSSRPTAYVRKPASARNVGSPSAKHDALASFTSPRDSKRHVPDCGFASPHSSRRPYRTDPKHFELHVRSSVETSGALKTPDERRSLRQEMAPMVHCFPATLRVPVSFLLSPRRRQGSLSSMDVLGLTRMVVQLLCGPVDVVASSSCSSSLFAPGNQRNVRKRKRERATGRKKCCFLT</sequence>
<dbReference type="VEuPathDB" id="TriTrypDB:TcBrA4_0067710"/>
<dbReference type="VEuPathDB" id="TriTrypDB:TCSYLVIO_006948"/>
<reference evidence="2" key="1">
    <citation type="journal article" date="1998" name="Genome Res.">
        <title>Complete sequence of a 93.4-kb contig from chromosome 3 of Trypanosoma cruzi containing a strand-switch region.</title>
        <authorList>
            <person name="Andersson B."/>
            <person name="Aslund L."/>
            <person name="Tammi M."/>
            <person name="Tran A.N."/>
            <person name="Hoheisel J.D."/>
            <person name="Pettersson U."/>
        </authorList>
    </citation>
    <scope>NUCLEOTIDE SEQUENCE</scope>
    <source>
        <strain evidence="2">Brener</strain>
    </source>
</reference>
<dbReference type="VEuPathDB" id="TriTrypDB:TcCL_ESM09925"/>
<accession>Q8I736</accession>
<feature type="region of interest" description="Disordered" evidence="1">
    <location>
        <begin position="21"/>
        <end position="85"/>
    </location>
</feature>
<dbReference type="AlphaFoldDB" id="Q8I736"/>
<dbReference type="EMBL" id="AC137988">
    <property type="protein sequence ID" value="AAN78333.1"/>
    <property type="molecule type" value="Genomic_DNA"/>
</dbReference>
<evidence type="ECO:0000313" key="2">
    <source>
        <dbReference type="EMBL" id="AAN78333.1"/>
    </source>
</evidence>
<dbReference type="VEuPathDB" id="TriTrypDB:ECC02_002357"/>
<name>Q8I736_TRYCR</name>
<gene>
    <name evidence="2" type="primary">TcC31.6</name>
</gene>
<dbReference type="VEuPathDB" id="TriTrypDB:TcG_07552"/>
<dbReference type="VEuPathDB" id="TriTrypDB:TcCLB.506529.610"/>
<evidence type="ECO:0000256" key="1">
    <source>
        <dbReference type="SAM" id="MobiDB-lite"/>
    </source>
</evidence>
<dbReference type="VEuPathDB" id="TriTrypDB:Tc_MARK_5703"/>
<dbReference type="VEuPathDB" id="TriTrypDB:TcCL_NonESM01508"/>
<reference evidence="2" key="2">
    <citation type="submission" date="2003-06" db="EMBL/GenBank/DDBJ databases">
        <authorList>
            <person name="Andersson B."/>
            <person name="Bontempi E.J."/>
        </authorList>
    </citation>
    <scope>NUCLEOTIDE SEQUENCE</scope>
    <source>
        <strain evidence="2">Brener</strain>
    </source>
</reference>